<proteinExistence type="predicted"/>
<evidence type="ECO:0000313" key="1">
    <source>
        <dbReference type="EMBL" id="GJD14855.1"/>
    </source>
</evidence>
<dbReference type="RefSeq" id="WP_223895959.1">
    <property type="nucleotide sequence ID" value="NZ_BPPZ01000013.1"/>
</dbReference>
<protein>
    <submittedName>
        <fullName evidence="1">Uncharacterized protein</fullName>
    </submittedName>
</protein>
<accession>A0AAN4VPA3</accession>
<reference evidence="1" key="1">
    <citation type="submission" date="2021-08" db="EMBL/GenBank/DDBJ databases">
        <title>Draft genome sequence of the GABA producer Bifidobacterium adolescentis 4-2, isolated from healthy human feces.</title>
        <authorList>
            <person name="Altaib H."/>
            <person name="Niwa R."/>
            <person name="Abe M."/>
            <person name="Suzuki T."/>
        </authorList>
    </citation>
    <scope>NUCLEOTIDE SEQUENCE</scope>
    <source>
        <strain evidence="1">4-2</strain>
    </source>
</reference>
<dbReference type="AlphaFoldDB" id="A0AAN4VPA3"/>
<dbReference type="Proteomes" id="UP000886943">
    <property type="component" value="Unassembled WGS sequence"/>
</dbReference>
<sequence>MSVITNYASSPLAVCTVNGAGRNDFPDWNVTNDAPAEHVVSARVELVSGTGTIRFGWDSAHTLDKTGCLTAYPSSNIFPRITVITTGDAVWKVSHVIVASQAEYSQLTSKYGLDYFDGDTMPKD</sequence>
<gene>
    <name evidence="1" type="ORF">BIFAD42_18390</name>
</gene>
<evidence type="ECO:0000313" key="2">
    <source>
        <dbReference type="Proteomes" id="UP000886943"/>
    </source>
</evidence>
<comment type="caution">
    <text evidence="1">The sequence shown here is derived from an EMBL/GenBank/DDBJ whole genome shotgun (WGS) entry which is preliminary data.</text>
</comment>
<dbReference type="EMBL" id="BPPZ01000013">
    <property type="protein sequence ID" value="GJD14855.1"/>
    <property type="molecule type" value="Genomic_DNA"/>
</dbReference>
<organism evidence="1 2">
    <name type="scientific">Bifidobacterium adolescentis</name>
    <dbReference type="NCBI Taxonomy" id="1680"/>
    <lineage>
        <taxon>Bacteria</taxon>
        <taxon>Bacillati</taxon>
        <taxon>Actinomycetota</taxon>
        <taxon>Actinomycetes</taxon>
        <taxon>Bifidobacteriales</taxon>
        <taxon>Bifidobacteriaceae</taxon>
        <taxon>Bifidobacterium</taxon>
    </lineage>
</organism>
<name>A0AAN4VPA3_BIFAD</name>